<dbReference type="PANTHER" id="PTHR30576:SF0">
    <property type="entry name" value="UNDECAPRENYL-PHOSPHATE N-ACETYLGALACTOSAMINYL 1-PHOSPHATE TRANSFERASE-RELATED"/>
    <property type="match status" value="1"/>
</dbReference>
<evidence type="ECO:0000259" key="9">
    <source>
        <dbReference type="Pfam" id="PF02397"/>
    </source>
</evidence>
<feature type="transmembrane region" description="Helical" evidence="8">
    <location>
        <begin position="319"/>
        <end position="339"/>
    </location>
</feature>
<evidence type="ECO:0000256" key="5">
    <source>
        <dbReference type="ARBA" id="ARBA00022989"/>
    </source>
</evidence>
<feature type="transmembrane region" description="Helical" evidence="8">
    <location>
        <begin position="111"/>
        <end position="133"/>
    </location>
</feature>
<feature type="region of interest" description="Disordered" evidence="7">
    <location>
        <begin position="1"/>
        <end position="41"/>
    </location>
</feature>
<organism evidence="10 11">
    <name type="scientific">Paraconexibacter algicola</name>
    <dbReference type="NCBI Taxonomy" id="2133960"/>
    <lineage>
        <taxon>Bacteria</taxon>
        <taxon>Bacillati</taxon>
        <taxon>Actinomycetota</taxon>
        <taxon>Thermoleophilia</taxon>
        <taxon>Solirubrobacterales</taxon>
        <taxon>Paraconexibacteraceae</taxon>
        <taxon>Paraconexibacter</taxon>
    </lineage>
</organism>
<feature type="transmembrane region" description="Helical" evidence="8">
    <location>
        <begin position="145"/>
        <end position="164"/>
    </location>
</feature>
<dbReference type="Proteomes" id="UP000240739">
    <property type="component" value="Unassembled WGS sequence"/>
</dbReference>
<name>A0A2T4UGZ2_9ACTN</name>
<feature type="compositionally biased region" description="Low complexity" evidence="7">
    <location>
        <begin position="23"/>
        <end position="41"/>
    </location>
</feature>
<feature type="domain" description="Bacterial sugar transferase" evidence="9">
    <location>
        <begin position="313"/>
        <end position="500"/>
    </location>
</feature>
<feature type="transmembrane region" description="Helical" evidence="8">
    <location>
        <begin position="57"/>
        <end position="75"/>
    </location>
</feature>
<keyword evidence="6 8" id="KW-0472">Membrane</keyword>
<dbReference type="SUPFAM" id="SSF51735">
    <property type="entry name" value="NAD(P)-binding Rossmann-fold domains"/>
    <property type="match status" value="1"/>
</dbReference>
<comment type="caution">
    <text evidence="10">The sequence shown here is derived from an EMBL/GenBank/DDBJ whole genome shotgun (WGS) entry which is preliminary data.</text>
</comment>
<evidence type="ECO:0000256" key="6">
    <source>
        <dbReference type="ARBA" id="ARBA00023136"/>
    </source>
</evidence>
<dbReference type="EMBL" id="PYYB01000001">
    <property type="protein sequence ID" value="PTL58487.1"/>
    <property type="molecule type" value="Genomic_DNA"/>
</dbReference>
<evidence type="ECO:0000313" key="11">
    <source>
        <dbReference type="Proteomes" id="UP000240739"/>
    </source>
</evidence>
<keyword evidence="11" id="KW-1185">Reference proteome</keyword>
<sequence>MAAARPGRVVRRAERAPDPPILAGRDAPGPAPAPATTGHPRATWLLEGPGWRPLRPAVDLLALVAAVALTLAWPGGSDPGSARPVLLALPPLAMLALWSRGMYDRRLRIDVLDGVGPVVGAISVAVMVLVVVQATVADATLDDGVVGHAWVLSVLLVGAARIAIAGTQRLARTRLGIGSPALIVGAGHVGHRVARRLVQLPEYGLRPVGFLDVDPRGPEAPAADDVPVLGGPDDLEHVARTTGARDVVVAFSSEPDRDLVELVQRCERAGLRVTLVPRLFESMNDRTRYESLGGLPLLGLAGTNPRSWRFVVKHALDRLVAAVMLLLLGPLLLALVVAVKASSPGPVLFRQRRVGRDGRAFDLLKFRSMAVPRPGDAFRPGAGQAPGGVEGVDRRTAVGRFMRRTSLDELPQLLNVLRGEMSLVGPRPERPEFVELFVHDIDRYDERHRVRAGITGWAQIHGLRGQTSLADRVEWDNWYIEHWSLALDLKILVRTVVAAFRAAE</sequence>
<dbReference type="Pfam" id="PF13727">
    <property type="entry name" value="CoA_binding_3"/>
    <property type="match status" value="1"/>
</dbReference>
<protein>
    <submittedName>
        <fullName evidence="10">Sugar transferase</fullName>
    </submittedName>
</protein>
<evidence type="ECO:0000256" key="3">
    <source>
        <dbReference type="ARBA" id="ARBA00022679"/>
    </source>
</evidence>
<accession>A0A2T4UGZ2</accession>
<feature type="transmembrane region" description="Helical" evidence="8">
    <location>
        <begin position="81"/>
        <end position="99"/>
    </location>
</feature>
<dbReference type="InterPro" id="IPR003362">
    <property type="entry name" value="Bact_transf"/>
</dbReference>
<dbReference type="GO" id="GO:0016020">
    <property type="term" value="C:membrane"/>
    <property type="evidence" value="ECO:0007669"/>
    <property type="project" value="UniProtKB-SubCell"/>
</dbReference>
<dbReference type="PANTHER" id="PTHR30576">
    <property type="entry name" value="COLANIC BIOSYNTHESIS UDP-GLUCOSE LIPID CARRIER TRANSFERASE"/>
    <property type="match status" value="1"/>
</dbReference>
<dbReference type="InterPro" id="IPR017475">
    <property type="entry name" value="EPS_sugar_tfrase"/>
</dbReference>
<evidence type="ECO:0000256" key="4">
    <source>
        <dbReference type="ARBA" id="ARBA00022692"/>
    </source>
</evidence>
<evidence type="ECO:0000256" key="8">
    <source>
        <dbReference type="SAM" id="Phobius"/>
    </source>
</evidence>
<keyword evidence="3 10" id="KW-0808">Transferase</keyword>
<evidence type="ECO:0000313" key="10">
    <source>
        <dbReference type="EMBL" id="PTL58487.1"/>
    </source>
</evidence>
<dbReference type="Pfam" id="PF02397">
    <property type="entry name" value="Bac_transf"/>
    <property type="match status" value="1"/>
</dbReference>
<comment type="similarity">
    <text evidence="2">Belongs to the bacterial sugar transferase family.</text>
</comment>
<keyword evidence="5 8" id="KW-1133">Transmembrane helix</keyword>
<evidence type="ECO:0000256" key="1">
    <source>
        <dbReference type="ARBA" id="ARBA00004141"/>
    </source>
</evidence>
<reference evidence="10 11" key="1">
    <citation type="submission" date="2018-03" db="EMBL/GenBank/DDBJ databases">
        <title>Aquarubrobacter algicola gen. nov., sp. nov., a novel actinobacterium isolated from shallow eutrophic lake during the end of cyanobacterial harmful algal blooms.</title>
        <authorList>
            <person name="Chun S.J."/>
        </authorList>
    </citation>
    <scope>NUCLEOTIDE SEQUENCE [LARGE SCALE GENOMIC DNA]</scope>
    <source>
        <strain evidence="10 11">Seoho-28</strain>
    </source>
</reference>
<proteinExistence type="inferred from homology"/>
<comment type="subcellular location">
    <subcellularLocation>
        <location evidence="1">Membrane</location>
        <topology evidence="1">Multi-pass membrane protein</topology>
    </subcellularLocation>
</comment>
<dbReference type="Gene3D" id="3.40.50.720">
    <property type="entry name" value="NAD(P)-binding Rossmann-like Domain"/>
    <property type="match status" value="1"/>
</dbReference>
<dbReference type="AlphaFoldDB" id="A0A2T4UGZ2"/>
<dbReference type="InterPro" id="IPR036291">
    <property type="entry name" value="NAD(P)-bd_dom_sf"/>
</dbReference>
<gene>
    <name evidence="10" type="ORF">C7Y72_01865</name>
</gene>
<keyword evidence="4 8" id="KW-0812">Transmembrane</keyword>
<evidence type="ECO:0000256" key="7">
    <source>
        <dbReference type="SAM" id="MobiDB-lite"/>
    </source>
</evidence>
<dbReference type="GO" id="GO:0016780">
    <property type="term" value="F:phosphotransferase activity, for other substituted phosphate groups"/>
    <property type="evidence" value="ECO:0007669"/>
    <property type="project" value="TreeGrafter"/>
</dbReference>
<dbReference type="NCBIfam" id="TIGR03025">
    <property type="entry name" value="EPS_sugtrans"/>
    <property type="match status" value="1"/>
</dbReference>
<evidence type="ECO:0000256" key="2">
    <source>
        <dbReference type="ARBA" id="ARBA00006464"/>
    </source>
</evidence>